<evidence type="ECO:0000256" key="1">
    <source>
        <dbReference type="SAM" id="MobiDB-lite"/>
    </source>
</evidence>
<gene>
    <name evidence="2" type="ORF">SAY86_022809</name>
</gene>
<evidence type="ECO:0000313" key="2">
    <source>
        <dbReference type="EMBL" id="KAK4792374.1"/>
    </source>
</evidence>
<evidence type="ECO:0008006" key="4">
    <source>
        <dbReference type="Google" id="ProtNLM"/>
    </source>
</evidence>
<sequence length="729" mass="81177">MRQDGRKSVGYKPFFTCYDPGDVVECGTIRKSDKSNYRKMEPSSGGRHRPVSLNKAVSYRDELSESSLKLLGVSKGDHNLSCVIELWSNGMNVEGQPSDMEEDLFKEAIDLQESFMLEKLKLASRYMARLKPKKDESVVLGLPVSISHCQDIEFQLGEASPGDESSRQKIKETGEVFTDCLVMQNQLDKRIFEPHLEIPSASSSQFSSVDSEGGNNAAMAKKASNRNIIAKLRGLEVIFSKPVQWKLQDKKILQQQKKHEYNEPYQGILKGMLGKKQFKGFLNSSIREALVVDADDVPPIVLIRPSSKSCHSSNETVLKGPKMNRKFMCRTVDREVVSDAEAPQKSQRASNKSRHASPPIKKHFQREKHGNISVEAERLKKGSKKSPEKAISKAKITQKSVDRVESDGPAMMKPDNRASCVGRKPSPQWTLNCRQHHTKKESSTLEVQRRKKTASSEQTRTLSKICASRRTIPTENQPAAKMDKNDSVQEKASIKIYNAVQNKIVRLKMDIGKEDQHFSSWNHKAYEVGVGDIEKCSDMESSLDVISPSTSESGAGVDCQNINTESFEAGDHTKLLLLSSPFISRAQGGSAFVSAFPSLSQKPTANADSISHTEKLSVDSVDEFMGCKTGDALVHSSLTADMGSLRSQISTNYLGDEILEGLENHSSYCRIASETLLMNHLDPQLRRAAKSRLWGEGWTKGFCFEHVVKETEENILSILVEEAVDELVQ</sequence>
<feature type="region of interest" description="Disordered" evidence="1">
    <location>
        <begin position="337"/>
        <end position="459"/>
    </location>
</feature>
<dbReference type="PANTHER" id="PTHR34282:SF2">
    <property type="entry name" value="DUF3741 DOMAIN-CONTAINING PROTEIN"/>
    <property type="match status" value="1"/>
</dbReference>
<dbReference type="AlphaFoldDB" id="A0AAN7LW80"/>
<feature type="compositionally biased region" description="Basic residues" evidence="1">
    <location>
        <begin position="351"/>
        <end position="366"/>
    </location>
</feature>
<accession>A0AAN7LW80</accession>
<dbReference type="PANTHER" id="PTHR34282">
    <property type="entry name" value="OS01G0228800 PROTEIN-RELATED"/>
    <property type="match status" value="1"/>
</dbReference>
<feature type="compositionally biased region" description="Basic and acidic residues" evidence="1">
    <location>
        <begin position="367"/>
        <end position="391"/>
    </location>
</feature>
<dbReference type="Proteomes" id="UP001346149">
    <property type="component" value="Unassembled WGS sequence"/>
</dbReference>
<dbReference type="EMBL" id="JAXQNO010000008">
    <property type="protein sequence ID" value="KAK4792374.1"/>
    <property type="molecule type" value="Genomic_DNA"/>
</dbReference>
<protein>
    <recommendedName>
        <fullName evidence="4">DUF4378 domain-containing protein</fullName>
    </recommendedName>
</protein>
<keyword evidence="3" id="KW-1185">Reference proteome</keyword>
<organism evidence="2 3">
    <name type="scientific">Trapa natans</name>
    <name type="common">Water chestnut</name>
    <dbReference type="NCBI Taxonomy" id="22666"/>
    <lineage>
        <taxon>Eukaryota</taxon>
        <taxon>Viridiplantae</taxon>
        <taxon>Streptophyta</taxon>
        <taxon>Embryophyta</taxon>
        <taxon>Tracheophyta</taxon>
        <taxon>Spermatophyta</taxon>
        <taxon>Magnoliopsida</taxon>
        <taxon>eudicotyledons</taxon>
        <taxon>Gunneridae</taxon>
        <taxon>Pentapetalae</taxon>
        <taxon>rosids</taxon>
        <taxon>malvids</taxon>
        <taxon>Myrtales</taxon>
        <taxon>Lythraceae</taxon>
        <taxon>Trapa</taxon>
    </lineage>
</organism>
<reference evidence="2 3" key="1">
    <citation type="journal article" date="2023" name="Hortic Res">
        <title>Pangenome of water caltrop reveals structural variations and asymmetric subgenome divergence after allopolyploidization.</title>
        <authorList>
            <person name="Zhang X."/>
            <person name="Chen Y."/>
            <person name="Wang L."/>
            <person name="Yuan Y."/>
            <person name="Fang M."/>
            <person name="Shi L."/>
            <person name="Lu R."/>
            <person name="Comes H.P."/>
            <person name="Ma Y."/>
            <person name="Chen Y."/>
            <person name="Huang G."/>
            <person name="Zhou Y."/>
            <person name="Zheng Z."/>
            <person name="Qiu Y."/>
        </authorList>
    </citation>
    <scope>NUCLEOTIDE SEQUENCE [LARGE SCALE GENOMIC DNA]</scope>
    <source>
        <strain evidence="2">F231</strain>
    </source>
</reference>
<comment type="caution">
    <text evidence="2">The sequence shown here is derived from an EMBL/GenBank/DDBJ whole genome shotgun (WGS) entry which is preliminary data.</text>
</comment>
<proteinExistence type="predicted"/>
<name>A0AAN7LW80_TRANT</name>
<evidence type="ECO:0000313" key="3">
    <source>
        <dbReference type="Proteomes" id="UP001346149"/>
    </source>
</evidence>